<dbReference type="InterPro" id="IPR020892">
    <property type="entry name" value="Cyclophilin-type_PPIase_CS"/>
</dbReference>
<feature type="domain" description="PPIase cyclophilin-type" evidence="5">
    <location>
        <begin position="37"/>
        <end position="187"/>
    </location>
</feature>
<dbReference type="Gene3D" id="2.40.100.10">
    <property type="entry name" value="Cyclophilin-like"/>
    <property type="match status" value="1"/>
</dbReference>
<evidence type="ECO:0000313" key="6">
    <source>
        <dbReference type="EMBL" id="AGA65436.1"/>
    </source>
</evidence>
<proteinExistence type="inferred from homology"/>
<dbReference type="PROSITE" id="PS50072">
    <property type="entry name" value="CSA_PPIASE_2"/>
    <property type="match status" value="1"/>
</dbReference>
<evidence type="ECO:0000256" key="1">
    <source>
        <dbReference type="ARBA" id="ARBA00007365"/>
    </source>
</evidence>
<organism evidence="6 7">
    <name type="scientific">Brachyspira pilosicoli P43/6/78</name>
    <dbReference type="NCBI Taxonomy" id="1042417"/>
    <lineage>
        <taxon>Bacteria</taxon>
        <taxon>Pseudomonadati</taxon>
        <taxon>Spirochaetota</taxon>
        <taxon>Spirochaetia</taxon>
        <taxon>Brachyspirales</taxon>
        <taxon>Brachyspiraceae</taxon>
        <taxon>Brachyspira</taxon>
    </lineage>
</organism>
<dbReference type="GeneID" id="56439109"/>
<evidence type="ECO:0000256" key="4">
    <source>
        <dbReference type="RuleBase" id="RU363019"/>
    </source>
</evidence>
<dbReference type="EMBL" id="CP002873">
    <property type="protein sequence ID" value="AGA65436.1"/>
    <property type="molecule type" value="Genomic_DNA"/>
</dbReference>
<comment type="function">
    <text evidence="4">PPIases accelerate the folding of proteins. It catalyzes the cis-trans isomerization of proline imidic peptide bonds in oligopeptides.</text>
</comment>
<dbReference type="AlphaFoldDB" id="A0A3B6VHL8"/>
<evidence type="ECO:0000256" key="3">
    <source>
        <dbReference type="ARBA" id="ARBA00023235"/>
    </source>
</evidence>
<evidence type="ECO:0000256" key="2">
    <source>
        <dbReference type="ARBA" id="ARBA00023110"/>
    </source>
</evidence>
<dbReference type="KEGG" id="bpip:BPP43_00360"/>
<accession>A0A3B6VHL8</accession>
<dbReference type="CDD" id="cd00317">
    <property type="entry name" value="cyclophilin"/>
    <property type="match status" value="1"/>
</dbReference>
<gene>
    <name evidence="6" type="ORF">BPP43_00360</name>
</gene>
<dbReference type="RefSeq" id="WP_013243485.1">
    <property type="nucleotide sequence ID" value="NC_019908.1"/>
</dbReference>
<dbReference type="GO" id="GO:0003755">
    <property type="term" value="F:peptidyl-prolyl cis-trans isomerase activity"/>
    <property type="evidence" value="ECO:0007669"/>
    <property type="project" value="UniProtKB-UniRule"/>
</dbReference>
<dbReference type="PANTHER" id="PTHR45625:SF4">
    <property type="entry name" value="PEPTIDYLPROLYL ISOMERASE DOMAIN AND WD REPEAT-CONTAINING PROTEIN 1"/>
    <property type="match status" value="1"/>
</dbReference>
<dbReference type="PROSITE" id="PS00170">
    <property type="entry name" value="CSA_PPIASE_1"/>
    <property type="match status" value="1"/>
</dbReference>
<dbReference type="Proteomes" id="UP000010793">
    <property type="component" value="Chromosome"/>
</dbReference>
<dbReference type="InterPro" id="IPR044666">
    <property type="entry name" value="Cyclophilin_A-like"/>
</dbReference>
<name>A0A3B6VHL8_BRAPL</name>
<keyword evidence="7" id="KW-1185">Reference proteome</keyword>
<protein>
    <recommendedName>
        <fullName evidence="4">Peptidyl-prolyl cis-trans isomerase</fullName>
        <shortName evidence="4">PPIase</shortName>
        <ecNumber evidence="4">5.2.1.8</ecNumber>
    </recommendedName>
</protein>
<keyword evidence="2 4" id="KW-0697">Rotamase</keyword>
<comment type="catalytic activity">
    <reaction evidence="4">
        <text>[protein]-peptidylproline (omega=180) = [protein]-peptidylproline (omega=0)</text>
        <dbReference type="Rhea" id="RHEA:16237"/>
        <dbReference type="Rhea" id="RHEA-COMP:10747"/>
        <dbReference type="Rhea" id="RHEA-COMP:10748"/>
        <dbReference type="ChEBI" id="CHEBI:83833"/>
        <dbReference type="ChEBI" id="CHEBI:83834"/>
        <dbReference type="EC" id="5.2.1.8"/>
    </reaction>
</comment>
<dbReference type="EC" id="5.2.1.8" evidence="4"/>
<comment type="similarity">
    <text evidence="1 4">Belongs to the cyclophilin-type PPIase family.</text>
</comment>
<sequence length="188" mass="20844">MLKKTKIILLSFLAIITFTAVLLAQKPKTSKEHLFIETDYGTIEIAFYPDKAPKHVEAIKKLANEGFYNGTLFHRVIPGFMIQGGDPLSKQPNRALHGTGGPDFVIPAEFNDVSHKRGICSMARSQNINSAGSQFFICVADSPFLDGQYTVWGEVIKGMDTVDKIVNLKRDANDNPLTPAKMNKVYVK</sequence>
<dbReference type="SUPFAM" id="SSF50891">
    <property type="entry name" value="Cyclophilin-like"/>
    <property type="match status" value="1"/>
</dbReference>
<dbReference type="PRINTS" id="PR00153">
    <property type="entry name" value="CSAPPISMRASE"/>
</dbReference>
<dbReference type="GO" id="GO:0006457">
    <property type="term" value="P:protein folding"/>
    <property type="evidence" value="ECO:0007669"/>
    <property type="project" value="InterPro"/>
</dbReference>
<evidence type="ECO:0000259" key="5">
    <source>
        <dbReference type="PROSITE" id="PS50072"/>
    </source>
</evidence>
<evidence type="ECO:0000313" key="7">
    <source>
        <dbReference type="Proteomes" id="UP000010793"/>
    </source>
</evidence>
<dbReference type="InterPro" id="IPR002130">
    <property type="entry name" value="Cyclophilin-type_PPIase_dom"/>
</dbReference>
<keyword evidence="3 4" id="KW-0413">Isomerase</keyword>
<dbReference type="PANTHER" id="PTHR45625">
    <property type="entry name" value="PEPTIDYL-PROLYL CIS-TRANS ISOMERASE-RELATED"/>
    <property type="match status" value="1"/>
</dbReference>
<dbReference type="Pfam" id="PF00160">
    <property type="entry name" value="Pro_isomerase"/>
    <property type="match status" value="1"/>
</dbReference>
<dbReference type="InterPro" id="IPR029000">
    <property type="entry name" value="Cyclophilin-like_dom_sf"/>
</dbReference>
<reference evidence="6 7" key="1">
    <citation type="journal article" date="2013" name="Genome Announc.">
        <title>Complete Genome Sequence of the Porcine Strain Brachyspira pilosicoli P43/6/78(T.).</title>
        <authorList>
            <person name="Lin C."/>
            <person name="den Bakker H.C."/>
            <person name="Suzuki H."/>
            <person name="Lefebure T."/>
            <person name="Ponnala L."/>
            <person name="Sun Q."/>
            <person name="Stanhope M.J."/>
            <person name="Wiedmann M."/>
            <person name="Duhamel G.E."/>
        </authorList>
    </citation>
    <scope>NUCLEOTIDE SEQUENCE [LARGE SCALE GENOMIC DNA]</scope>
    <source>
        <strain evidence="6 7">P43/6/78</strain>
    </source>
</reference>